<reference evidence="2" key="1">
    <citation type="submission" date="2023-03" db="EMBL/GenBank/DDBJ databases">
        <authorList>
            <person name="Steffen K."/>
            <person name="Cardenas P."/>
        </authorList>
    </citation>
    <scope>NUCLEOTIDE SEQUENCE</scope>
</reference>
<keyword evidence="3" id="KW-1185">Reference proteome</keyword>
<name>A0AA35RBG0_GEOBA</name>
<accession>A0AA35RBG0</accession>
<dbReference type="Proteomes" id="UP001174909">
    <property type="component" value="Unassembled WGS sequence"/>
</dbReference>
<proteinExistence type="predicted"/>
<sequence length="75" mass="8100">PWQDPSVKRRDSAVLICSFLAAPPDPVDNKEGGREGSGTFSPSSSSCRARAYSSLYAQRTMKKVCLGPKLSIKVI</sequence>
<protein>
    <submittedName>
        <fullName evidence="2">Uncharacterized protein</fullName>
    </submittedName>
</protein>
<organism evidence="2 3">
    <name type="scientific">Geodia barretti</name>
    <name type="common">Barrett's horny sponge</name>
    <dbReference type="NCBI Taxonomy" id="519541"/>
    <lineage>
        <taxon>Eukaryota</taxon>
        <taxon>Metazoa</taxon>
        <taxon>Porifera</taxon>
        <taxon>Demospongiae</taxon>
        <taxon>Heteroscleromorpha</taxon>
        <taxon>Tetractinellida</taxon>
        <taxon>Astrophorina</taxon>
        <taxon>Geodiidae</taxon>
        <taxon>Geodia</taxon>
    </lineage>
</organism>
<evidence type="ECO:0000256" key="1">
    <source>
        <dbReference type="SAM" id="MobiDB-lite"/>
    </source>
</evidence>
<dbReference type="AlphaFoldDB" id="A0AA35RBG0"/>
<feature type="non-terminal residue" evidence="2">
    <location>
        <position position="1"/>
    </location>
</feature>
<evidence type="ECO:0000313" key="3">
    <source>
        <dbReference type="Proteomes" id="UP001174909"/>
    </source>
</evidence>
<dbReference type="EMBL" id="CASHTH010000765">
    <property type="protein sequence ID" value="CAI8007326.1"/>
    <property type="molecule type" value="Genomic_DNA"/>
</dbReference>
<evidence type="ECO:0000313" key="2">
    <source>
        <dbReference type="EMBL" id="CAI8007326.1"/>
    </source>
</evidence>
<gene>
    <name evidence="2" type="ORF">GBAR_LOCUS5154</name>
</gene>
<comment type="caution">
    <text evidence="2">The sequence shown here is derived from an EMBL/GenBank/DDBJ whole genome shotgun (WGS) entry which is preliminary data.</text>
</comment>
<feature type="region of interest" description="Disordered" evidence="1">
    <location>
        <begin position="24"/>
        <end position="46"/>
    </location>
</feature>